<evidence type="ECO:0000256" key="5">
    <source>
        <dbReference type="ARBA" id="ARBA00023136"/>
    </source>
</evidence>
<dbReference type="PANTHER" id="PTHR30619">
    <property type="entry name" value="DNA INTERNALIZATION/COMPETENCE PROTEIN COMEC/REC2"/>
    <property type="match status" value="1"/>
</dbReference>
<dbReference type="GO" id="GO:0005886">
    <property type="term" value="C:plasma membrane"/>
    <property type="evidence" value="ECO:0007669"/>
    <property type="project" value="UniProtKB-SubCell"/>
</dbReference>
<dbReference type="CDD" id="cd07731">
    <property type="entry name" value="ComA-like_MBL-fold"/>
    <property type="match status" value="1"/>
</dbReference>
<evidence type="ECO:0000313" key="11">
    <source>
        <dbReference type="Proteomes" id="UP000198546"/>
    </source>
</evidence>
<dbReference type="Gene3D" id="3.60.15.10">
    <property type="entry name" value="Ribonuclease Z/Hydroxyacylglutathione hydrolase-like"/>
    <property type="match status" value="1"/>
</dbReference>
<dbReference type="RefSeq" id="WP_090595869.1">
    <property type="nucleotide sequence ID" value="NZ_LT629688.1"/>
</dbReference>
<evidence type="ECO:0000256" key="2">
    <source>
        <dbReference type="ARBA" id="ARBA00022475"/>
    </source>
</evidence>
<evidence type="ECO:0000256" key="1">
    <source>
        <dbReference type="ARBA" id="ARBA00004651"/>
    </source>
</evidence>
<feature type="transmembrane region" description="Helical" evidence="7">
    <location>
        <begin position="469"/>
        <end position="493"/>
    </location>
</feature>
<keyword evidence="11" id="KW-1185">Reference proteome</keyword>
<dbReference type="Proteomes" id="UP000198546">
    <property type="component" value="Chromosome i"/>
</dbReference>
<dbReference type="Pfam" id="PF03772">
    <property type="entry name" value="Competence"/>
    <property type="match status" value="1"/>
</dbReference>
<comment type="subcellular location">
    <subcellularLocation>
        <location evidence="1">Cell membrane</location>
        <topology evidence="1">Multi-pass membrane protein</topology>
    </subcellularLocation>
</comment>
<protein>
    <submittedName>
        <fullName evidence="10">Competence protein ComEC</fullName>
    </submittedName>
</protein>
<evidence type="ECO:0000259" key="8">
    <source>
        <dbReference type="Pfam" id="PF00753"/>
    </source>
</evidence>
<keyword evidence="5 7" id="KW-0472">Membrane</keyword>
<dbReference type="InterPro" id="IPR036866">
    <property type="entry name" value="RibonucZ/Hydroxyglut_hydro"/>
</dbReference>
<keyword evidence="3 7" id="KW-0812">Transmembrane</keyword>
<feature type="region of interest" description="Disordered" evidence="6">
    <location>
        <begin position="765"/>
        <end position="784"/>
    </location>
</feature>
<evidence type="ECO:0000256" key="7">
    <source>
        <dbReference type="SAM" id="Phobius"/>
    </source>
</evidence>
<sequence>MHPATEETLPPAPPVAPHDLRMLVPAAVTWLTTWVATAEQGLLVGAVVLVGLVTTGLAARRRSALLGAVALLLVAGSAVGVLRVQALRSGPLPALAADEAMVEVEVVTGTDLQVSTGPGGDVGWVRGELRRVQGRGQDHRLRAPVVVLVTGERIEAWRGLVAGSRVRAEARLAGPDRGSDVAAVVRIRGAPELVAPPGPGLLLVERVRAGLRDAVGPRTEEQRALVPALVLGDTSAMTEELEQRFAATGLVHLTAVSGANLTLLLVFLLGLARAVGVRGWWLRLLGLLGVGVFVALCRTEPSVLRAAAMGLVALAALGLGGRGERRGLRHLCVAVTVLLLLDPWLSRSAGMALSVLASAGIVWWAGRWAAELSGWLPRWVAESVAVPLAAQLATQPVATAISGQVSAAGLVANMAAAPFVGPATVLGFAAAGASLLWAPLAEFVALGAALSAQGILVVADVGASLPGALWVWPVTPWSVAVLVAGCVLVAAVVPVLLRRWWACLLLAVLMVLALLRSPVQPGWPPERWFLVACDVGQGDAVLLRAGVRAAVVVDAGPDPVAVDRCLSRLGVVEVPLLVLSHFHADHVDGLPGVLGGRRVGAVLVSPLAQPLQQHRQVQEQLAAAGLSARVAVPGSTWQVGEVSWRTLGPAEVAAVPLGDDGSGESPAENDASVVALATVSGVRVLLTGDIGAEAQQRLVGTAGLEADVLKVPHHGSADQDPGFLRASGAALAVASAGRDNSYGHPAARTLQLLETSGTRVLRTDTSGSVALSGGPDAVRVTTER</sequence>
<feature type="domain" description="Metallo-beta-lactamase" evidence="8">
    <location>
        <begin position="534"/>
        <end position="718"/>
    </location>
</feature>
<feature type="transmembrane region" description="Helical" evidence="7">
    <location>
        <begin position="500"/>
        <end position="519"/>
    </location>
</feature>
<dbReference type="Pfam" id="PF00753">
    <property type="entry name" value="Lactamase_B"/>
    <property type="match status" value="1"/>
</dbReference>
<dbReference type="SUPFAM" id="SSF56281">
    <property type="entry name" value="Metallo-hydrolase/oxidoreductase"/>
    <property type="match status" value="1"/>
</dbReference>
<dbReference type="OrthoDB" id="7177610at2"/>
<feature type="transmembrane region" description="Helical" evidence="7">
    <location>
        <begin position="65"/>
        <end position="84"/>
    </location>
</feature>
<reference evidence="10 11" key="1">
    <citation type="submission" date="2016-10" db="EMBL/GenBank/DDBJ databases">
        <authorList>
            <person name="de Groot N.N."/>
        </authorList>
    </citation>
    <scope>NUCLEOTIDE SEQUENCE [LARGE SCALE GENOMIC DNA]</scope>
    <source>
        <strain evidence="10 11">MON 2.2</strain>
    </source>
</reference>
<dbReference type="STRING" id="675864.SAMN04489747_3955"/>
<dbReference type="NCBIfam" id="TIGR00360">
    <property type="entry name" value="ComEC_N-term"/>
    <property type="match status" value="1"/>
</dbReference>
<evidence type="ECO:0000313" key="10">
    <source>
        <dbReference type="EMBL" id="SDE63413.1"/>
    </source>
</evidence>
<evidence type="ECO:0000259" key="9">
    <source>
        <dbReference type="Pfam" id="PF03772"/>
    </source>
</evidence>
<feature type="transmembrane region" description="Helical" evidence="7">
    <location>
        <begin position="415"/>
        <end position="436"/>
    </location>
</feature>
<feature type="transmembrane region" description="Helical" evidence="7">
    <location>
        <begin position="250"/>
        <end position="274"/>
    </location>
</feature>
<feature type="transmembrane region" description="Helical" evidence="7">
    <location>
        <begin position="443"/>
        <end position="463"/>
    </location>
</feature>
<keyword evidence="4 7" id="KW-1133">Transmembrane helix</keyword>
<feature type="transmembrane region" description="Helical" evidence="7">
    <location>
        <begin position="352"/>
        <end position="370"/>
    </location>
</feature>
<proteinExistence type="predicted"/>
<keyword evidence="2" id="KW-1003">Cell membrane</keyword>
<name>A0A1G7EID6_9ACTN</name>
<dbReference type="AlphaFoldDB" id="A0A1G7EID6"/>
<organism evidence="10 11">
    <name type="scientific">Auraticoccus monumenti</name>
    <dbReference type="NCBI Taxonomy" id="675864"/>
    <lineage>
        <taxon>Bacteria</taxon>
        <taxon>Bacillati</taxon>
        <taxon>Actinomycetota</taxon>
        <taxon>Actinomycetes</taxon>
        <taxon>Propionibacteriales</taxon>
        <taxon>Propionibacteriaceae</taxon>
        <taxon>Auraticoccus</taxon>
    </lineage>
</organism>
<evidence type="ECO:0000256" key="4">
    <source>
        <dbReference type="ARBA" id="ARBA00022989"/>
    </source>
</evidence>
<feature type="domain" description="ComEC/Rec2-related protein" evidence="9">
    <location>
        <begin position="229"/>
        <end position="492"/>
    </location>
</feature>
<dbReference type="PANTHER" id="PTHR30619:SF1">
    <property type="entry name" value="RECOMBINATION PROTEIN 2"/>
    <property type="match status" value="1"/>
</dbReference>
<feature type="transmembrane region" description="Helical" evidence="7">
    <location>
        <begin position="303"/>
        <end position="321"/>
    </location>
</feature>
<evidence type="ECO:0000256" key="6">
    <source>
        <dbReference type="SAM" id="MobiDB-lite"/>
    </source>
</evidence>
<accession>A0A1G7EID6</accession>
<feature type="transmembrane region" description="Helical" evidence="7">
    <location>
        <begin position="280"/>
        <end position="296"/>
    </location>
</feature>
<dbReference type="InterPro" id="IPR052159">
    <property type="entry name" value="Competence_DNA_uptake"/>
</dbReference>
<evidence type="ECO:0000256" key="3">
    <source>
        <dbReference type="ARBA" id="ARBA00022692"/>
    </source>
</evidence>
<dbReference type="InterPro" id="IPR004477">
    <property type="entry name" value="ComEC_N"/>
</dbReference>
<dbReference type="InterPro" id="IPR035681">
    <property type="entry name" value="ComA-like_MBL"/>
</dbReference>
<dbReference type="EMBL" id="LT629688">
    <property type="protein sequence ID" value="SDE63413.1"/>
    <property type="molecule type" value="Genomic_DNA"/>
</dbReference>
<dbReference type="InterPro" id="IPR001279">
    <property type="entry name" value="Metallo-B-lactamas"/>
</dbReference>
<gene>
    <name evidence="10" type="ORF">SAMN04489747_3955</name>
</gene>